<keyword evidence="2 6" id="KW-0812">Transmembrane</keyword>
<feature type="transmembrane region" description="Helical" evidence="6">
    <location>
        <begin position="279"/>
        <end position="297"/>
    </location>
</feature>
<dbReference type="OrthoDB" id="440553at2759"/>
<name>A0A2V1DN30_9PLEO</name>
<evidence type="ECO:0000259" key="7">
    <source>
        <dbReference type="PROSITE" id="PS50850"/>
    </source>
</evidence>
<feature type="transmembrane region" description="Helical" evidence="6">
    <location>
        <begin position="362"/>
        <end position="380"/>
    </location>
</feature>
<feature type="transmembrane region" description="Helical" evidence="6">
    <location>
        <begin position="78"/>
        <end position="97"/>
    </location>
</feature>
<keyword evidence="3 6" id="KW-1133">Transmembrane helix</keyword>
<keyword evidence="4 6" id="KW-0472">Membrane</keyword>
<evidence type="ECO:0000313" key="9">
    <source>
        <dbReference type="Proteomes" id="UP000244855"/>
    </source>
</evidence>
<accession>A0A2V1DN30</accession>
<feature type="transmembrane region" description="Helical" evidence="6">
    <location>
        <begin position="44"/>
        <end position="66"/>
    </location>
</feature>
<evidence type="ECO:0000256" key="6">
    <source>
        <dbReference type="SAM" id="Phobius"/>
    </source>
</evidence>
<dbReference type="PANTHER" id="PTHR23501">
    <property type="entry name" value="MAJOR FACILITATOR SUPERFAMILY"/>
    <property type="match status" value="1"/>
</dbReference>
<feature type="transmembrane region" description="Helical" evidence="6">
    <location>
        <begin position="137"/>
        <end position="157"/>
    </location>
</feature>
<evidence type="ECO:0000256" key="2">
    <source>
        <dbReference type="ARBA" id="ARBA00022692"/>
    </source>
</evidence>
<evidence type="ECO:0000313" key="8">
    <source>
        <dbReference type="EMBL" id="PVH98544.1"/>
    </source>
</evidence>
<protein>
    <submittedName>
        <fullName evidence="8">MFS general substrate transporter</fullName>
    </submittedName>
</protein>
<dbReference type="PANTHER" id="PTHR23501:SF43">
    <property type="entry name" value="MULTIDRUG TRANSPORTER, PUTATIVE (AFU_ORTHOLOGUE AFUA_6G03040)-RELATED"/>
    <property type="match status" value="1"/>
</dbReference>
<organism evidence="8 9">
    <name type="scientific">Periconia macrospinosa</name>
    <dbReference type="NCBI Taxonomy" id="97972"/>
    <lineage>
        <taxon>Eukaryota</taxon>
        <taxon>Fungi</taxon>
        <taxon>Dikarya</taxon>
        <taxon>Ascomycota</taxon>
        <taxon>Pezizomycotina</taxon>
        <taxon>Dothideomycetes</taxon>
        <taxon>Pleosporomycetidae</taxon>
        <taxon>Pleosporales</taxon>
        <taxon>Massarineae</taxon>
        <taxon>Periconiaceae</taxon>
        <taxon>Periconia</taxon>
    </lineage>
</organism>
<evidence type="ECO:0000256" key="1">
    <source>
        <dbReference type="ARBA" id="ARBA00004141"/>
    </source>
</evidence>
<comment type="subcellular location">
    <subcellularLocation>
        <location evidence="1">Membrane</location>
        <topology evidence="1">Multi-pass membrane protein</topology>
    </subcellularLocation>
</comment>
<dbReference type="Pfam" id="PF07690">
    <property type="entry name" value="MFS_1"/>
    <property type="match status" value="1"/>
</dbReference>
<feature type="region of interest" description="Disordered" evidence="5">
    <location>
        <begin position="1"/>
        <end position="24"/>
    </location>
</feature>
<feature type="transmembrane region" description="Helical" evidence="6">
    <location>
        <begin position="163"/>
        <end position="184"/>
    </location>
</feature>
<dbReference type="InterPro" id="IPR036259">
    <property type="entry name" value="MFS_trans_sf"/>
</dbReference>
<sequence>MSFEEKNSEEGRQSQLPRTANPEPIASQGRQLTYLTGWRLHMTTFGLCIGLFLVNLEVTIVSTSSLAIANDLHSYDQLGWILTGYLITYTGFIMIWAKFSDYFGQKSSVIASSLIFVLFSGGCGAAQTITQLIVCRVFQGIGAAGGFALGILFFTGMVPKEKFPLYGAVLSSTVALANLAGPLLGGALSKNSQWRWVFLLNVPVSLFSIIILLFSIPTGFPYHNQTASSPTFTWPTVNTLVASYKKIDYLGAGMLLFGSLLLSAGLLESGKTWEWRSAPAICILVIAGVLFIAFFAWERLVSSDRWTQEPMFPWKFVHNRVWMGVLLSSLLNGLPFFVLVIFVPQRLETVHGESPVQAGIKILPYTLVAAVGAVIASLIVSTGRIAPIYIMLFFSALGAVGTGLLTTITSTEYIPNEFYGYLTLIGLGIGGTWGLTVPFVGHAVDQMDVSSACGALIQFRILGGALGIAIMSATMETYLRQQLPSTLSPVQLSAILKSTTAISLLPPELQAHVIEVFAQGYSLQLKIVTGFSVAQFLAITMIWRNPQIMFAERKKKENIGS</sequence>
<feature type="transmembrane region" description="Helical" evidence="6">
    <location>
        <begin position="525"/>
        <end position="543"/>
    </location>
</feature>
<feature type="transmembrane region" description="Helical" evidence="6">
    <location>
        <begin position="321"/>
        <end position="342"/>
    </location>
</feature>
<proteinExistence type="predicted"/>
<gene>
    <name evidence="8" type="ORF">DM02DRAFT_682050</name>
</gene>
<feature type="compositionally biased region" description="Basic and acidic residues" evidence="5">
    <location>
        <begin position="1"/>
        <end position="12"/>
    </location>
</feature>
<dbReference type="EMBL" id="KZ805411">
    <property type="protein sequence ID" value="PVH98544.1"/>
    <property type="molecule type" value="Genomic_DNA"/>
</dbReference>
<dbReference type="PROSITE" id="PS50850">
    <property type="entry name" value="MFS"/>
    <property type="match status" value="1"/>
</dbReference>
<keyword evidence="9" id="KW-1185">Reference proteome</keyword>
<feature type="transmembrane region" description="Helical" evidence="6">
    <location>
        <begin position="386"/>
        <end position="406"/>
    </location>
</feature>
<dbReference type="Gene3D" id="1.20.1720.10">
    <property type="entry name" value="Multidrug resistance protein D"/>
    <property type="match status" value="1"/>
</dbReference>
<dbReference type="GO" id="GO:0022857">
    <property type="term" value="F:transmembrane transporter activity"/>
    <property type="evidence" value="ECO:0007669"/>
    <property type="project" value="InterPro"/>
</dbReference>
<dbReference type="InterPro" id="IPR011701">
    <property type="entry name" value="MFS"/>
</dbReference>
<evidence type="ECO:0000256" key="3">
    <source>
        <dbReference type="ARBA" id="ARBA00022989"/>
    </source>
</evidence>
<evidence type="ECO:0000256" key="4">
    <source>
        <dbReference type="ARBA" id="ARBA00023136"/>
    </source>
</evidence>
<dbReference type="InterPro" id="IPR020846">
    <property type="entry name" value="MFS_dom"/>
</dbReference>
<feature type="domain" description="Major facilitator superfamily (MFS) profile" evidence="7">
    <location>
        <begin position="43"/>
        <end position="547"/>
    </location>
</feature>
<feature type="transmembrane region" description="Helical" evidence="6">
    <location>
        <begin position="196"/>
        <end position="216"/>
    </location>
</feature>
<feature type="transmembrane region" description="Helical" evidence="6">
    <location>
        <begin position="455"/>
        <end position="475"/>
    </location>
</feature>
<feature type="transmembrane region" description="Helical" evidence="6">
    <location>
        <begin position="418"/>
        <end position="435"/>
    </location>
</feature>
<dbReference type="Gene3D" id="1.20.1250.20">
    <property type="entry name" value="MFS general substrate transporter like domains"/>
    <property type="match status" value="1"/>
</dbReference>
<dbReference type="Proteomes" id="UP000244855">
    <property type="component" value="Unassembled WGS sequence"/>
</dbReference>
<feature type="transmembrane region" description="Helical" evidence="6">
    <location>
        <begin position="109"/>
        <end position="130"/>
    </location>
</feature>
<dbReference type="AlphaFoldDB" id="A0A2V1DN30"/>
<evidence type="ECO:0000256" key="5">
    <source>
        <dbReference type="SAM" id="MobiDB-lite"/>
    </source>
</evidence>
<dbReference type="SUPFAM" id="SSF103473">
    <property type="entry name" value="MFS general substrate transporter"/>
    <property type="match status" value="2"/>
</dbReference>
<reference evidence="8 9" key="1">
    <citation type="journal article" date="2018" name="Sci. Rep.">
        <title>Comparative genomics provides insights into the lifestyle and reveals functional heterogeneity of dark septate endophytic fungi.</title>
        <authorList>
            <person name="Knapp D.G."/>
            <person name="Nemeth J.B."/>
            <person name="Barry K."/>
            <person name="Hainaut M."/>
            <person name="Henrissat B."/>
            <person name="Johnson J."/>
            <person name="Kuo A."/>
            <person name="Lim J.H.P."/>
            <person name="Lipzen A."/>
            <person name="Nolan M."/>
            <person name="Ohm R.A."/>
            <person name="Tamas L."/>
            <person name="Grigoriev I.V."/>
            <person name="Spatafora J.W."/>
            <person name="Nagy L.G."/>
            <person name="Kovacs G.M."/>
        </authorList>
    </citation>
    <scope>NUCLEOTIDE SEQUENCE [LARGE SCALE GENOMIC DNA]</scope>
    <source>
        <strain evidence="8 9">DSE2036</strain>
    </source>
</reference>
<dbReference type="GO" id="GO:0005886">
    <property type="term" value="C:plasma membrane"/>
    <property type="evidence" value="ECO:0007669"/>
    <property type="project" value="TreeGrafter"/>
</dbReference>